<dbReference type="InterPro" id="IPR027417">
    <property type="entry name" value="P-loop_NTPase"/>
</dbReference>
<evidence type="ECO:0000259" key="2">
    <source>
        <dbReference type="Pfam" id="PF13476"/>
    </source>
</evidence>
<evidence type="ECO:0000313" key="3">
    <source>
        <dbReference type="EMBL" id="MBB2932059.1"/>
    </source>
</evidence>
<proteinExistence type="predicted"/>
<feature type="domain" description="Rad50/SbcC-type AAA" evidence="2">
    <location>
        <begin position="9"/>
        <end position="92"/>
    </location>
</feature>
<gene>
    <name evidence="3" type="ORF">FHX59_006533</name>
</gene>
<comment type="caution">
    <text evidence="3">The sequence shown here is derived from an EMBL/GenBank/DDBJ whole genome shotgun (WGS) entry which is preliminary data.</text>
</comment>
<dbReference type="PANTHER" id="PTHR32182">
    <property type="entry name" value="DNA REPLICATION AND REPAIR PROTEIN RECF"/>
    <property type="match status" value="1"/>
</dbReference>
<dbReference type="RefSeq" id="WP_165822915.1">
    <property type="nucleotide sequence ID" value="NZ_JACHVZ010000023.1"/>
</dbReference>
<evidence type="ECO:0000313" key="4">
    <source>
        <dbReference type="Proteomes" id="UP000533533"/>
    </source>
</evidence>
<keyword evidence="1" id="KW-0175">Coiled coil</keyword>
<dbReference type="Gene3D" id="3.40.50.300">
    <property type="entry name" value="P-loop containing nucleotide triphosphate hydrolases"/>
    <property type="match status" value="1"/>
</dbReference>
<dbReference type="Pfam" id="PF13476">
    <property type="entry name" value="AAA_23"/>
    <property type="match status" value="1"/>
</dbReference>
<dbReference type="PANTHER" id="PTHR32182:SF0">
    <property type="entry name" value="DNA REPLICATION AND REPAIR PROTEIN RECF"/>
    <property type="match status" value="1"/>
</dbReference>
<evidence type="ECO:0000256" key="1">
    <source>
        <dbReference type="SAM" id="Coils"/>
    </source>
</evidence>
<name>A0ABR6FX98_9BURK</name>
<feature type="coiled-coil region" evidence="1">
    <location>
        <begin position="427"/>
        <end position="454"/>
    </location>
</feature>
<keyword evidence="4" id="KW-1185">Reference proteome</keyword>
<dbReference type="Proteomes" id="UP000533533">
    <property type="component" value="Unassembled WGS sequence"/>
</dbReference>
<dbReference type="EMBL" id="JACHVZ010000023">
    <property type="protein sequence ID" value="MBB2932059.1"/>
    <property type="molecule type" value="Genomic_DNA"/>
</dbReference>
<sequence>MTNTFLREVRLRDFRTFGEFTLAVPPGPGLTLLVGTNGLGKSSFFDGIEWCLTGNIRRFQDYIGRLKESDYLTRRDAQAGVHQVSLTFTEGGPLVRTLREHPAADALLDLLKNPEWTEINDIGAYLGFTHFLGQASQQRFTSRAQSDQWQALKGPSGIDRIESIRTALRGRATTLAFGRRAEREEGALNAAMRALEEWQGYTARLAGLQARGVAAGAENEAALEARLSNIERVMPAGEHTSEDFAERLSIARATIEAEQQQIARNRVVFDTLRITVARFAEASALLGREGARLDAADGAIATATTHVSEAMLAATNAESAAAAQAEIVARIEAEHRERVRIRTAIAEFGTLDAERRAAQADEAVLKAEHDTCQADVTSARGVLSRAHEAQATLSRLDSEQATLQLWSTRAAALQAKEAASQIQRKAATAAAAAADRARNQLTELQRAFDDARAVEANADARLAARRRDASQLAELLSGIAAHINHDATQCPVCANSFPVGELQTRARNAVAAQDAQLADDVRALDALRDRTKAVAQALAQARSLMSAEVEATAAAVAAETVTASERAAIAEGLGVSPENDLVSLINERLSEAARARAAHIRDAGGSAADVSSAQARVDALSATLASLDERRASAVQRRTRCETMLRSIEESLEGHPRPLSTEAADAAIETQRKLLEDARTSLEELTVKRVATANSETVARERLAAAQAERERIASAIRDAEAGRAAAVEAWQQAGMDGEPSSQAIEAREAALGDLASALAVHFEDTNALSRSYESFLAQDELRALLAKMDQHGGEGAAENPALYAQQLQGQLEAARAALRLTTATREAVVAYGDQLKAEAESFSTQFLLPLNDLIDGFNRALLSAPGATVQFTAEHTVERTSLAMQLRYADAVDNAQYRTTLPPQLVLSEGQMAANGFSILCAASTAYPWSRWRALLLDDPLQHNDIIHTAAFVDVMRNLVELEGYQLIMSSHKRDEGEFIARKFDAAGLPCTVVELVGASRDGVRVAPPRHNAAARHLLARPEARMA</sequence>
<protein>
    <recommendedName>
        <fullName evidence="2">Rad50/SbcC-type AAA domain-containing protein</fullName>
    </recommendedName>
</protein>
<reference evidence="3 4" key="1">
    <citation type="submission" date="2020-08" db="EMBL/GenBank/DDBJ databases">
        <title>Genomic Encyclopedia of Type Strains, Phase IV (KMG-V): Genome sequencing to study the core and pangenomes of soil and plant-associated prokaryotes.</title>
        <authorList>
            <person name="Whitman W."/>
        </authorList>
    </citation>
    <scope>NUCLEOTIDE SEQUENCE [LARGE SCALE GENOMIC DNA]</scope>
    <source>
        <strain evidence="3 4">SRMrh-85</strain>
    </source>
</reference>
<organism evidence="3 4">
    <name type="scientific">Paraburkholderia silvatlantica</name>
    <dbReference type="NCBI Taxonomy" id="321895"/>
    <lineage>
        <taxon>Bacteria</taxon>
        <taxon>Pseudomonadati</taxon>
        <taxon>Pseudomonadota</taxon>
        <taxon>Betaproteobacteria</taxon>
        <taxon>Burkholderiales</taxon>
        <taxon>Burkholderiaceae</taxon>
        <taxon>Paraburkholderia</taxon>
    </lineage>
</organism>
<dbReference type="InterPro" id="IPR038729">
    <property type="entry name" value="Rad50/SbcC_AAA"/>
</dbReference>
<accession>A0ABR6FX98</accession>
<dbReference type="SUPFAM" id="SSF52540">
    <property type="entry name" value="P-loop containing nucleoside triphosphate hydrolases"/>
    <property type="match status" value="1"/>
</dbReference>